<evidence type="ECO:0000313" key="2">
    <source>
        <dbReference type="Proteomes" id="UP000244940"/>
    </source>
</evidence>
<accession>A0A2U2C499</accession>
<sequence length="65" mass="6930">MTAALEARALTALRTARDLGGYDDEARACAFAEGWIHAKVAADPAVVFRAVAKVWARDFQIAGPV</sequence>
<keyword evidence="2" id="KW-1185">Reference proteome</keyword>
<dbReference type="RefSeq" id="WP_109535254.1">
    <property type="nucleotide sequence ID" value="NZ_QEYD01000017.1"/>
</dbReference>
<gene>
    <name evidence="1" type="ORF">C4N9_20750</name>
</gene>
<name>A0A2U2C499_9RHOB</name>
<organism evidence="1 2">
    <name type="scientific">Pararhodobacter marinus</name>
    <dbReference type="NCBI Taxonomy" id="2184063"/>
    <lineage>
        <taxon>Bacteria</taxon>
        <taxon>Pseudomonadati</taxon>
        <taxon>Pseudomonadota</taxon>
        <taxon>Alphaproteobacteria</taxon>
        <taxon>Rhodobacterales</taxon>
        <taxon>Paracoccaceae</taxon>
        <taxon>Pararhodobacter</taxon>
    </lineage>
</organism>
<reference evidence="1 2" key="1">
    <citation type="submission" date="2018-05" db="EMBL/GenBank/DDBJ databases">
        <title>Pararhodobacter marina sp. nov., isolated from deep-sea water of the Indian Ocean.</title>
        <authorList>
            <person name="Lai Q.Sr."/>
            <person name="Liu X."/>
            <person name="Shao Z."/>
        </authorList>
    </citation>
    <scope>NUCLEOTIDE SEQUENCE [LARGE SCALE GENOMIC DNA]</scope>
    <source>
        <strain evidence="1 2">CIC4N-9</strain>
    </source>
</reference>
<protein>
    <submittedName>
        <fullName evidence="1">Uncharacterized protein</fullName>
    </submittedName>
</protein>
<dbReference type="AlphaFoldDB" id="A0A2U2C499"/>
<dbReference type="Proteomes" id="UP000244940">
    <property type="component" value="Unassembled WGS sequence"/>
</dbReference>
<proteinExistence type="predicted"/>
<evidence type="ECO:0000313" key="1">
    <source>
        <dbReference type="EMBL" id="PWE26693.1"/>
    </source>
</evidence>
<comment type="caution">
    <text evidence="1">The sequence shown here is derived from an EMBL/GenBank/DDBJ whole genome shotgun (WGS) entry which is preliminary data.</text>
</comment>
<dbReference type="EMBL" id="QEYD01000017">
    <property type="protein sequence ID" value="PWE26693.1"/>
    <property type="molecule type" value="Genomic_DNA"/>
</dbReference>
<dbReference type="GeneID" id="94367328"/>